<evidence type="ECO:0000256" key="7">
    <source>
        <dbReference type="SAM" id="Phobius"/>
    </source>
</evidence>
<keyword evidence="3" id="KW-1003">Cell membrane</keyword>
<evidence type="ECO:0000256" key="4">
    <source>
        <dbReference type="ARBA" id="ARBA00022692"/>
    </source>
</evidence>
<evidence type="ECO:0000313" key="9">
    <source>
        <dbReference type="Proteomes" id="UP000033054"/>
    </source>
</evidence>
<dbReference type="RefSeq" id="WP_012928057.1">
    <property type="nucleotide sequence ID" value="NZ_CP010429.1"/>
</dbReference>
<dbReference type="PATRIC" id="fig|1379870.5.peg.4231"/>
<dbReference type="InterPro" id="IPR007341">
    <property type="entry name" value="Transgly_assoc"/>
</dbReference>
<protein>
    <submittedName>
        <fullName evidence="8">Membrane protein</fullName>
    </submittedName>
</protein>
<evidence type="ECO:0000256" key="3">
    <source>
        <dbReference type="ARBA" id="ARBA00022475"/>
    </source>
</evidence>
<comment type="subcellular location">
    <subcellularLocation>
        <location evidence="1">Cell membrane</location>
        <topology evidence="1">Multi-pass membrane protein</topology>
    </subcellularLocation>
</comment>
<dbReference type="PANTHER" id="PTHR33884">
    <property type="entry name" value="UPF0410 PROTEIN YMGE"/>
    <property type="match status" value="1"/>
</dbReference>
<feature type="transmembrane region" description="Helical" evidence="7">
    <location>
        <begin position="28"/>
        <end position="46"/>
    </location>
</feature>
<dbReference type="AlphaFoldDB" id="A0A0E3ZWV3"/>
<dbReference type="STRING" id="1379870.SD10_19620"/>
<evidence type="ECO:0000256" key="6">
    <source>
        <dbReference type="ARBA" id="ARBA00023136"/>
    </source>
</evidence>
<evidence type="ECO:0000313" key="8">
    <source>
        <dbReference type="EMBL" id="AKD56780.1"/>
    </source>
</evidence>
<comment type="similarity">
    <text evidence="2">Belongs to the UPF0410 family.</text>
</comment>
<dbReference type="OrthoDB" id="964123at2"/>
<organism evidence="8 9">
    <name type="scientific">Spirosoma radiotolerans</name>
    <dbReference type="NCBI Taxonomy" id="1379870"/>
    <lineage>
        <taxon>Bacteria</taxon>
        <taxon>Pseudomonadati</taxon>
        <taxon>Bacteroidota</taxon>
        <taxon>Cytophagia</taxon>
        <taxon>Cytophagales</taxon>
        <taxon>Cytophagaceae</taxon>
        <taxon>Spirosoma</taxon>
    </lineage>
</organism>
<evidence type="ECO:0000256" key="2">
    <source>
        <dbReference type="ARBA" id="ARBA00011006"/>
    </source>
</evidence>
<reference evidence="8 9" key="1">
    <citation type="journal article" date="2014" name="Curr. Microbiol.">
        <title>Spirosoma radiotolerans sp. nov., a gamma-radiation-resistant bacterium isolated from gamma ray-irradiated soil.</title>
        <authorList>
            <person name="Lee J.J."/>
            <person name="Srinivasan S."/>
            <person name="Lim S."/>
            <person name="Joe M."/>
            <person name="Im S."/>
            <person name="Bae S.I."/>
            <person name="Park K.R."/>
            <person name="Han J.H."/>
            <person name="Park S.H."/>
            <person name="Joo B.M."/>
            <person name="Park S.J."/>
            <person name="Kim M.K."/>
        </authorList>
    </citation>
    <scope>NUCLEOTIDE SEQUENCE [LARGE SCALE GENOMIC DNA]</scope>
    <source>
        <strain evidence="8 9">DG5A</strain>
    </source>
</reference>
<dbReference type="Proteomes" id="UP000033054">
    <property type="component" value="Chromosome"/>
</dbReference>
<dbReference type="KEGG" id="srd:SD10_19620"/>
<name>A0A0E3ZWV3_9BACT</name>
<keyword evidence="9" id="KW-1185">Reference proteome</keyword>
<dbReference type="PANTHER" id="PTHR33884:SF3">
    <property type="entry name" value="UPF0410 PROTEIN YMGE"/>
    <property type="match status" value="1"/>
</dbReference>
<proteinExistence type="inferred from homology"/>
<accession>A0A0E3ZWV3</accession>
<keyword evidence="4 7" id="KW-0812">Transmembrane</keyword>
<dbReference type="HOGENOM" id="CLU_160040_0_1_10"/>
<sequence>MGILVSILVGAVAGWLADLVFKRFSFSLFAEILLGIAGGFVGGWIFGRDGGIVDQILTAFVGAVIILGIAALIKGSRRTV</sequence>
<dbReference type="GO" id="GO:0005886">
    <property type="term" value="C:plasma membrane"/>
    <property type="evidence" value="ECO:0007669"/>
    <property type="project" value="UniProtKB-SubCell"/>
</dbReference>
<evidence type="ECO:0000256" key="5">
    <source>
        <dbReference type="ARBA" id="ARBA00022989"/>
    </source>
</evidence>
<dbReference type="EMBL" id="CP010429">
    <property type="protein sequence ID" value="AKD56780.1"/>
    <property type="molecule type" value="Genomic_DNA"/>
</dbReference>
<keyword evidence="5 7" id="KW-1133">Transmembrane helix</keyword>
<gene>
    <name evidence="8" type="ORF">SD10_19620</name>
</gene>
<dbReference type="Pfam" id="PF04226">
    <property type="entry name" value="Transgly_assoc"/>
    <property type="match status" value="1"/>
</dbReference>
<keyword evidence="6 7" id="KW-0472">Membrane</keyword>
<feature type="transmembrane region" description="Helical" evidence="7">
    <location>
        <begin position="52"/>
        <end position="73"/>
    </location>
</feature>
<evidence type="ECO:0000256" key="1">
    <source>
        <dbReference type="ARBA" id="ARBA00004651"/>
    </source>
</evidence>
<feature type="transmembrane region" description="Helical" evidence="7">
    <location>
        <begin position="6"/>
        <end position="21"/>
    </location>
</feature>